<proteinExistence type="predicted"/>
<feature type="non-terminal residue" evidence="9">
    <location>
        <position position="265"/>
    </location>
</feature>
<dbReference type="Gene3D" id="3.30.565.10">
    <property type="entry name" value="Histidine kinase-like ATPase, C-terminal domain"/>
    <property type="match status" value="1"/>
</dbReference>
<evidence type="ECO:0000256" key="2">
    <source>
        <dbReference type="ARBA" id="ARBA00012438"/>
    </source>
</evidence>
<evidence type="ECO:0000256" key="7">
    <source>
        <dbReference type="ARBA" id="ARBA00022840"/>
    </source>
</evidence>
<dbReference type="GO" id="GO:0016020">
    <property type="term" value="C:membrane"/>
    <property type="evidence" value="ECO:0007669"/>
    <property type="project" value="InterPro"/>
</dbReference>
<dbReference type="PANTHER" id="PTHR24421">
    <property type="entry name" value="NITRATE/NITRITE SENSOR PROTEIN NARX-RELATED"/>
    <property type="match status" value="1"/>
</dbReference>
<dbReference type="EMBL" id="BARU01030117">
    <property type="protein sequence ID" value="GAH74602.1"/>
    <property type="molecule type" value="Genomic_DNA"/>
</dbReference>
<organism evidence="9">
    <name type="scientific">marine sediment metagenome</name>
    <dbReference type="NCBI Taxonomy" id="412755"/>
    <lineage>
        <taxon>unclassified sequences</taxon>
        <taxon>metagenomes</taxon>
        <taxon>ecological metagenomes</taxon>
    </lineage>
</organism>
<keyword evidence="5" id="KW-0547">Nucleotide-binding</keyword>
<dbReference type="PANTHER" id="PTHR24421:SF10">
    <property type="entry name" value="NITRATE_NITRITE SENSOR PROTEIN NARQ"/>
    <property type="match status" value="1"/>
</dbReference>
<keyword evidence="7" id="KW-0067">ATP-binding</keyword>
<dbReference type="InterPro" id="IPR000700">
    <property type="entry name" value="PAS-assoc_C"/>
</dbReference>
<dbReference type="SUPFAM" id="SSF55785">
    <property type="entry name" value="PYP-like sensor domain (PAS domain)"/>
    <property type="match status" value="1"/>
</dbReference>
<dbReference type="Gene3D" id="3.30.450.20">
    <property type="entry name" value="PAS domain"/>
    <property type="match status" value="1"/>
</dbReference>
<dbReference type="InterPro" id="IPR011712">
    <property type="entry name" value="Sig_transdc_His_kin_sub3_dim/P"/>
</dbReference>
<dbReference type="Gene3D" id="1.20.5.1930">
    <property type="match status" value="1"/>
</dbReference>
<dbReference type="AlphaFoldDB" id="X1HYS8"/>
<dbReference type="EC" id="2.7.13.3" evidence="2"/>
<feature type="domain" description="PAC" evidence="8">
    <location>
        <begin position="38"/>
        <end position="90"/>
    </location>
</feature>
<dbReference type="Pfam" id="PF07730">
    <property type="entry name" value="HisKA_3"/>
    <property type="match status" value="1"/>
</dbReference>
<dbReference type="Pfam" id="PF08448">
    <property type="entry name" value="PAS_4"/>
    <property type="match status" value="1"/>
</dbReference>
<evidence type="ECO:0000259" key="8">
    <source>
        <dbReference type="PROSITE" id="PS50113"/>
    </source>
</evidence>
<protein>
    <recommendedName>
        <fullName evidence="2">histidine kinase</fullName>
        <ecNumber evidence="2">2.7.13.3</ecNumber>
    </recommendedName>
</protein>
<dbReference type="PROSITE" id="PS50113">
    <property type="entry name" value="PAC"/>
    <property type="match status" value="1"/>
</dbReference>
<name>X1HYS8_9ZZZZ</name>
<dbReference type="CDD" id="cd16917">
    <property type="entry name" value="HATPase_UhpB-NarQ-NarX-like"/>
    <property type="match status" value="1"/>
</dbReference>
<evidence type="ECO:0000256" key="4">
    <source>
        <dbReference type="ARBA" id="ARBA00022679"/>
    </source>
</evidence>
<evidence type="ECO:0000256" key="3">
    <source>
        <dbReference type="ARBA" id="ARBA00022553"/>
    </source>
</evidence>
<dbReference type="InterPro" id="IPR013656">
    <property type="entry name" value="PAS_4"/>
</dbReference>
<evidence type="ECO:0000256" key="5">
    <source>
        <dbReference type="ARBA" id="ARBA00022741"/>
    </source>
</evidence>
<dbReference type="InterPro" id="IPR035965">
    <property type="entry name" value="PAS-like_dom_sf"/>
</dbReference>
<evidence type="ECO:0000313" key="9">
    <source>
        <dbReference type="EMBL" id="GAH74602.1"/>
    </source>
</evidence>
<keyword evidence="6" id="KW-0418">Kinase</keyword>
<evidence type="ECO:0000256" key="1">
    <source>
        <dbReference type="ARBA" id="ARBA00000085"/>
    </source>
</evidence>
<dbReference type="InterPro" id="IPR036890">
    <property type="entry name" value="HATPase_C_sf"/>
</dbReference>
<keyword evidence="4" id="KW-0808">Transferase</keyword>
<feature type="non-terminal residue" evidence="9">
    <location>
        <position position="1"/>
    </location>
</feature>
<sequence length="265" mass="30150">TEKRPAMADLIVDGASADEIEAYYRGKYKKSCLIDGAYEAEDFFPDLGEHGKWLHFTASPIRNKSGEIIGAIETLQDITEEKQLQENMRYYVQLITRAQEEERRRIARELHDEVAPHMLLITQRLDTITSSPRPRLPESLKEKLEDLRTKTVEALDSLQGFAQDLRPRILDDLGLVAALEWMTEELAKNYQIKAGVEIKGTERTLPAEVQLLLFRIAQEALSNIRRHAQASMAVVKLKFGDNKIEMTVSDNGKGFELPTRVEDLA</sequence>
<comment type="caution">
    <text evidence="9">The sequence shown here is derived from an EMBL/GenBank/DDBJ whole genome shotgun (WGS) entry which is preliminary data.</text>
</comment>
<dbReference type="GO" id="GO:0046983">
    <property type="term" value="F:protein dimerization activity"/>
    <property type="evidence" value="ECO:0007669"/>
    <property type="project" value="InterPro"/>
</dbReference>
<evidence type="ECO:0000256" key="6">
    <source>
        <dbReference type="ARBA" id="ARBA00022777"/>
    </source>
</evidence>
<dbReference type="GO" id="GO:0000155">
    <property type="term" value="F:phosphorelay sensor kinase activity"/>
    <property type="evidence" value="ECO:0007669"/>
    <property type="project" value="InterPro"/>
</dbReference>
<accession>X1HYS8</accession>
<reference evidence="9" key="1">
    <citation type="journal article" date="2014" name="Front. Microbiol.">
        <title>High frequency of phylogenetically diverse reductive dehalogenase-homologous genes in deep subseafloor sedimentary metagenomes.</title>
        <authorList>
            <person name="Kawai M."/>
            <person name="Futagami T."/>
            <person name="Toyoda A."/>
            <person name="Takaki Y."/>
            <person name="Nishi S."/>
            <person name="Hori S."/>
            <person name="Arai W."/>
            <person name="Tsubouchi T."/>
            <person name="Morono Y."/>
            <person name="Uchiyama I."/>
            <person name="Ito T."/>
            <person name="Fujiyama A."/>
            <person name="Inagaki F."/>
            <person name="Takami H."/>
        </authorList>
    </citation>
    <scope>NUCLEOTIDE SEQUENCE</scope>
    <source>
        <strain evidence="9">Expedition CK06-06</strain>
    </source>
</reference>
<dbReference type="GO" id="GO:0005524">
    <property type="term" value="F:ATP binding"/>
    <property type="evidence" value="ECO:0007669"/>
    <property type="project" value="UniProtKB-KW"/>
</dbReference>
<keyword evidence="3" id="KW-0597">Phosphoprotein</keyword>
<dbReference type="InterPro" id="IPR050482">
    <property type="entry name" value="Sensor_HK_TwoCompSys"/>
</dbReference>
<comment type="catalytic activity">
    <reaction evidence="1">
        <text>ATP + protein L-histidine = ADP + protein N-phospho-L-histidine.</text>
        <dbReference type="EC" id="2.7.13.3"/>
    </reaction>
</comment>
<gene>
    <name evidence="9" type="ORF">S03H2_47836</name>
</gene>
<dbReference type="SUPFAM" id="SSF55874">
    <property type="entry name" value="ATPase domain of HSP90 chaperone/DNA topoisomerase II/histidine kinase"/>
    <property type="match status" value="1"/>
</dbReference>